<keyword evidence="2" id="KW-0659">Purine metabolism</keyword>
<dbReference type="InterPro" id="IPR011051">
    <property type="entry name" value="RmlC_Cupin_sf"/>
</dbReference>
<comment type="subunit">
    <text evidence="1">Homodimer.</text>
</comment>
<dbReference type="InterPro" id="IPR007247">
    <property type="entry name" value="Ureidogly_lyase"/>
</dbReference>
<dbReference type="Gene3D" id="2.60.120.480">
    <property type="entry name" value="Ureidoglycolate hydrolase"/>
    <property type="match status" value="1"/>
</dbReference>
<evidence type="ECO:0000256" key="5">
    <source>
        <dbReference type="SAM" id="MobiDB-lite"/>
    </source>
</evidence>
<gene>
    <name evidence="6" type="primary">DAL3</name>
    <name evidence="6" type="ORF">EHS25_006040</name>
</gene>
<evidence type="ECO:0000313" key="7">
    <source>
        <dbReference type="Proteomes" id="UP000279259"/>
    </source>
</evidence>
<keyword evidence="7" id="KW-1185">Reference proteome</keyword>
<dbReference type="CDD" id="cd20298">
    <property type="entry name" value="cupin_UAH"/>
    <property type="match status" value="1"/>
</dbReference>
<protein>
    <submittedName>
        <fullName evidence="6">Ureidoglycolate lyase</fullName>
    </submittedName>
</protein>
<dbReference type="InterPro" id="IPR024060">
    <property type="entry name" value="Ureidoglycolate_lyase_dom_sf"/>
</dbReference>
<evidence type="ECO:0000313" key="6">
    <source>
        <dbReference type="EMBL" id="RSH82107.1"/>
    </source>
</evidence>
<evidence type="ECO:0000256" key="2">
    <source>
        <dbReference type="ARBA" id="ARBA00022631"/>
    </source>
</evidence>
<accession>A0A427XTH1</accession>
<dbReference type="EMBL" id="RSCD01000028">
    <property type="protein sequence ID" value="RSH82107.1"/>
    <property type="molecule type" value="Genomic_DNA"/>
</dbReference>
<dbReference type="Pfam" id="PF04115">
    <property type="entry name" value="Ureidogly_lyase"/>
    <property type="match status" value="1"/>
</dbReference>
<reference evidence="6 7" key="1">
    <citation type="submission" date="2018-11" db="EMBL/GenBank/DDBJ databases">
        <title>Genome sequence of Saitozyma podzolica DSM 27192.</title>
        <authorList>
            <person name="Aliyu H."/>
            <person name="Gorte O."/>
            <person name="Ochsenreither K."/>
        </authorList>
    </citation>
    <scope>NUCLEOTIDE SEQUENCE [LARGE SCALE GENOMIC DNA]</scope>
    <source>
        <strain evidence="6 7">DSM 27192</strain>
    </source>
</reference>
<dbReference type="PANTHER" id="PTHR21221">
    <property type="entry name" value="UREIDOGLYCOLATE HYDROLASE"/>
    <property type="match status" value="1"/>
</dbReference>
<dbReference type="PANTHER" id="PTHR21221:SF1">
    <property type="entry name" value="UREIDOGLYCOLATE LYASE"/>
    <property type="match status" value="1"/>
</dbReference>
<sequence length="206" mass="21925">MASSSSSPSSCSRIVAIPLTVEVAHPKLGIISPLLTNSRTKVGNQGTSTKTPNIVPCTNTYHLAPSGRAGRPVMSSSRNKPRETIPVDNGADGVEALELQVGVLERHPYSSQSFTPMGGDECVSYVVLVADSDQTGTRPDPSTVRAFTVLGTQGVCYDAGLWHAPMAVVGKTMDFAIFQFMNGVEEEDCEMVDLAEPLRILLSAEK</sequence>
<dbReference type="GO" id="GO:0004848">
    <property type="term" value="F:ureidoglycolate hydrolase activity"/>
    <property type="evidence" value="ECO:0007669"/>
    <property type="project" value="InterPro"/>
</dbReference>
<dbReference type="SUPFAM" id="SSF51182">
    <property type="entry name" value="RmlC-like cupins"/>
    <property type="match status" value="1"/>
</dbReference>
<dbReference type="GO" id="GO:0006144">
    <property type="term" value="P:purine nucleobase metabolic process"/>
    <property type="evidence" value="ECO:0007669"/>
    <property type="project" value="UniProtKB-KW"/>
</dbReference>
<dbReference type="OrthoDB" id="10266039at2759"/>
<feature type="region of interest" description="Disordered" evidence="5">
    <location>
        <begin position="65"/>
        <end position="89"/>
    </location>
</feature>
<dbReference type="AlphaFoldDB" id="A0A427XTH1"/>
<organism evidence="6 7">
    <name type="scientific">Saitozyma podzolica</name>
    <dbReference type="NCBI Taxonomy" id="1890683"/>
    <lineage>
        <taxon>Eukaryota</taxon>
        <taxon>Fungi</taxon>
        <taxon>Dikarya</taxon>
        <taxon>Basidiomycota</taxon>
        <taxon>Agaricomycotina</taxon>
        <taxon>Tremellomycetes</taxon>
        <taxon>Tremellales</taxon>
        <taxon>Trimorphomycetaceae</taxon>
        <taxon>Saitozyma</taxon>
    </lineage>
</organism>
<name>A0A427XTH1_9TREE</name>
<proteinExistence type="predicted"/>
<evidence type="ECO:0000256" key="3">
    <source>
        <dbReference type="ARBA" id="ARBA00023239"/>
    </source>
</evidence>
<comment type="catalytic activity">
    <reaction evidence="4">
        <text>(S)-ureidoglycolate = urea + glyoxylate</text>
        <dbReference type="Rhea" id="RHEA:11304"/>
        <dbReference type="ChEBI" id="CHEBI:16199"/>
        <dbReference type="ChEBI" id="CHEBI:36655"/>
        <dbReference type="ChEBI" id="CHEBI:57296"/>
        <dbReference type="EC" id="4.3.2.3"/>
    </reaction>
</comment>
<dbReference type="GO" id="GO:0000256">
    <property type="term" value="P:allantoin catabolic process"/>
    <property type="evidence" value="ECO:0007669"/>
    <property type="project" value="InterPro"/>
</dbReference>
<evidence type="ECO:0000256" key="1">
    <source>
        <dbReference type="ARBA" id="ARBA00011738"/>
    </source>
</evidence>
<keyword evidence="3 6" id="KW-0456">Lyase</keyword>
<dbReference type="Proteomes" id="UP000279259">
    <property type="component" value="Unassembled WGS sequence"/>
</dbReference>
<dbReference type="STRING" id="1890683.A0A427XTH1"/>
<dbReference type="GO" id="GO:0050385">
    <property type="term" value="F:ureidoglycolate lyase activity"/>
    <property type="evidence" value="ECO:0007669"/>
    <property type="project" value="UniProtKB-EC"/>
</dbReference>
<evidence type="ECO:0000256" key="4">
    <source>
        <dbReference type="ARBA" id="ARBA00047684"/>
    </source>
</evidence>
<dbReference type="InterPro" id="IPR047233">
    <property type="entry name" value="UAH_cupin"/>
</dbReference>
<comment type="caution">
    <text evidence="6">The sequence shown here is derived from an EMBL/GenBank/DDBJ whole genome shotgun (WGS) entry which is preliminary data.</text>
</comment>